<keyword evidence="1" id="KW-0472">Membrane</keyword>
<sequence>MANLTNSLKMKGINLFGKNAVNIDTNKIIIKEETIYGRPYTILVLPLLNSKKAYKLVLKEGSEVILGQKNDFKKNLINSILWRIFTPFTIFCVLSLLSFHFSDLSIVVMLLFPVVFGFMSYAMCYIELKDYLKKSLIQYLFLAAQLQLVLQ</sequence>
<dbReference type="RefSeq" id="WP_121576665.1">
    <property type="nucleotide sequence ID" value="NZ_MJLZ01000081.1"/>
</dbReference>
<comment type="caution">
    <text evidence="2">The sequence shown here is derived from an EMBL/GenBank/DDBJ whole genome shotgun (WGS) entry which is preliminary data.</text>
</comment>
<proteinExistence type="predicted"/>
<dbReference type="AlphaFoldDB" id="A0A421DIZ5"/>
<organism evidence="2 3">
    <name type="scientific">Brenneria alni</name>
    <dbReference type="NCBI Taxonomy" id="71656"/>
    <lineage>
        <taxon>Bacteria</taxon>
        <taxon>Pseudomonadati</taxon>
        <taxon>Pseudomonadota</taxon>
        <taxon>Gammaproteobacteria</taxon>
        <taxon>Enterobacterales</taxon>
        <taxon>Pectobacteriaceae</taxon>
        <taxon>Brenneria</taxon>
    </lineage>
</organism>
<keyword evidence="3" id="KW-1185">Reference proteome</keyword>
<reference evidence="2 3" key="1">
    <citation type="submission" date="2016-09" db="EMBL/GenBank/DDBJ databases">
        <authorList>
            <person name="Doonan J."/>
            <person name="Pachebat J.A."/>
            <person name="Golyshin P.N."/>
            <person name="Denman S."/>
            <person name="Mcdonald J.E."/>
        </authorList>
    </citation>
    <scope>NUCLEOTIDE SEQUENCE [LARGE SCALE GENOMIC DNA]</scope>
    <source>
        <strain evidence="2 3">NCPPB 3934</strain>
    </source>
</reference>
<feature type="transmembrane region" description="Helical" evidence="1">
    <location>
        <begin position="80"/>
        <end position="100"/>
    </location>
</feature>
<dbReference type="EMBL" id="MJLZ01000081">
    <property type="protein sequence ID" value="RLM17949.1"/>
    <property type="molecule type" value="Genomic_DNA"/>
</dbReference>
<evidence type="ECO:0000256" key="1">
    <source>
        <dbReference type="SAM" id="Phobius"/>
    </source>
</evidence>
<evidence type="ECO:0000313" key="2">
    <source>
        <dbReference type="EMBL" id="RLM17949.1"/>
    </source>
</evidence>
<gene>
    <name evidence="2" type="ORF">BIY29_18810</name>
</gene>
<protein>
    <submittedName>
        <fullName evidence="2">Uncharacterized protein</fullName>
    </submittedName>
</protein>
<dbReference type="Proteomes" id="UP000285648">
    <property type="component" value="Unassembled WGS sequence"/>
</dbReference>
<name>A0A421DIZ5_9GAMM</name>
<keyword evidence="1" id="KW-1133">Transmembrane helix</keyword>
<evidence type="ECO:0000313" key="3">
    <source>
        <dbReference type="Proteomes" id="UP000285648"/>
    </source>
</evidence>
<keyword evidence="1" id="KW-0812">Transmembrane</keyword>
<accession>A0A421DIZ5</accession>
<feature type="transmembrane region" description="Helical" evidence="1">
    <location>
        <begin position="106"/>
        <end position="126"/>
    </location>
</feature>